<evidence type="ECO:0000313" key="3">
    <source>
        <dbReference type="Proteomes" id="UP000002258"/>
    </source>
</evidence>
<keyword evidence="1" id="KW-1133">Transmembrane helix</keyword>
<feature type="transmembrane region" description="Helical" evidence="1">
    <location>
        <begin position="129"/>
        <end position="155"/>
    </location>
</feature>
<evidence type="ECO:0000256" key="1">
    <source>
        <dbReference type="SAM" id="Phobius"/>
    </source>
</evidence>
<dbReference type="RefSeq" id="XP_001387194.2">
    <property type="nucleotide sequence ID" value="XM_001387157.1"/>
</dbReference>
<dbReference type="AlphaFoldDB" id="A3GI46"/>
<proteinExistence type="predicted"/>
<dbReference type="HOGENOM" id="CLU_1678590_0_0_1"/>
<comment type="caution">
    <text evidence="2">The sequence shown here is derived from an EMBL/GenBank/DDBJ whole genome shotgun (WGS) entry which is preliminary data.</text>
</comment>
<gene>
    <name evidence="2" type="ORF">PICST_29215</name>
</gene>
<reference evidence="2 3" key="1">
    <citation type="journal article" date="2007" name="Nat. Biotechnol.">
        <title>Genome sequence of the lignocellulose-bioconverting and xylose-fermenting yeast Pichia stipitis.</title>
        <authorList>
            <person name="Jeffries T.W."/>
            <person name="Grigoriev I.V."/>
            <person name="Grimwood J."/>
            <person name="Laplaza J.M."/>
            <person name="Aerts A."/>
            <person name="Salamov A."/>
            <person name="Schmutz J."/>
            <person name="Lindquist E."/>
            <person name="Dehal P."/>
            <person name="Shapiro H."/>
            <person name="Jin Y.S."/>
            <person name="Passoth V."/>
            <person name="Richardson P.M."/>
        </authorList>
    </citation>
    <scope>NUCLEOTIDE SEQUENCE [LARGE SCALE GENOMIC DNA]</scope>
    <source>
        <strain evidence="3">ATCC 58785 / CBS 6054 / NBRC 10063 / NRRL Y-11545</strain>
    </source>
</reference>
<evidence type="ECO:0000313" key="2">
    <source>
        <dbReference type="EMBL" id="EAZ63171.2"/>
    </source>
</evidence>
<accession>A3GI46</accession>
<organism evidence="2 3">
    <name type="scientific">Scheffersomyces stipitis (strain ATCC 58785 / CBS 6054 / NBRC 10063 / NRRL Y-11545)</name>
    <name type="common">Yeast</name>
    <name type="synonym">Pichia stipitis</name>
    <dbReference type="NCBI Taxonomy" id="322104"/>
    <lineage>
        <taxon>Eukaryota</taxon>
        <taxon>Fungi</taxon>
        <taxon>Dikarya</taxon>
        <taxon>Ascomycota</taxon>
        <taxon>Saccharomycotina</taxon>
        <taxon>Pichiomycetes</taxon>
        <taxon>Debaryomycetaceae</taxon>
        <taxon>Scheffersomyces</taxon>
    </lineage>
</organism>
<dbReference type="Proteomes" id="UP000002258">
    <property type="component" value="Chromosome 1"/>
</dbReference>
<keyword evidence="1" id="KW-0812">Transmembrane</keyword>
<keyword evidence="3" id="KW-1185">Reference proteome</keyword>
<dbReference type="GeneID" id="4851945"/>
<protein>
    <submittedName>
        <fullName evidence="2">Uncharacterized protein</fullName>
    </submittedName>
</protein>
<dbReference type="InParanoid" id="A3GI46"/>
<name>A3GI46_PICST</name>
<dbReference type="KEGG" id="pic:PICST_29215"/>
<dbReference type="EMBL" id="AAVQ01000002">
    <property type="protein sequence ID" value="EAZ63171.2"/>
    <property type="molecule type" value="Genomic_DNA"/>
</dbReference>
<keyword evidence="1" id="KW-0472">Membrane</keyword>
<sequence length="157" mass="17546">MGNLTLHETIDFVNPNVSSFHYTFECRNKIDYRNGFFAINYHCGKYNTSVFNYSNDLTAIYYCGVSFGQGLLSSSNATNLTIFDCGDYKITFNNSSLEAFTDAYHCGYYWATKKDGFAKRTAKKSVETIVSLFQSPLITSLVGLALTILAALFGLPH</sequence>